<proteinExistence type="predicted"/>
<gene>
    <name evidence="1" type="ORF">ABID26_004838</name>
</gene>
<name>A0ABV2HXX1_9HYPH</name>
<organism evidence="1 2">
    <name type="scientific">Mesorhizobium shonense</name>
    <dbReference type="NCBI Taxonomy" id="1209948"/>
    <lineage>
        <taxon>Bacteria</taxon>
        <taxon>Pseudomonadati</taxon>
        <taxon>Pseudomonadota</taxon>
        <taxon>Alphaproteobacteria</taxon>
        <taxon>Hyphomicrobiales</taxon>
        <taxon>Phyllobacteriaceae</taxon>
        <taxon>Mesorhizobium</taxon>
    </lineage>
</organism>
<dbReference type="Proteomes" id="UP001549036">
    <property type="component" value="Unassembled WGS sequence"/>
</dbReference>
<sequence>MRKLAMCSVDANYRQSIAWIMSRLTRAFNPMPDDVRTALAGRGLTAAYDARPDYQKNDYLGWIARAKRPGTRQKRLDQMLDELARGGVYMNMAWHG</sequence>
<accession>A0ABV2HXX1</accession>
<dbReference type="EMBL" id="JBEPLM010000010">
    <property type="protein sequence ID" value="MET3595426.1"/>
    <property type="molecule type" value="Genomic_DNA"/>
</dbReference>
<protein>
    <submittedName>
        <fullName evidence="1">Uncharacterized protein YdeI (YjbR/CyaY-like superfamily)</fullName>
    </submittedName>
</protein>
<evidence type="ECO:0000313" key="1">
    <source>
        <dbReference type="EMBL" id="MET3595426.1"/>
    </source>
</evidence>
<comment type="caution">
    <text evidence="1">The sequence shown here is derived from an EMBL/GenBank/DDBJ whole genome shotgun (WGS) entry which is preliminary data.</text>
</comment>
<evidence type="ECO:0000313" key="2">
    <source>
        <dbReference type="Proteomes" id="UP001549036"/>
    </source>
</evidence>
<dbReference type="RefSeq" id="WP_354416834.1">
    <property type="nucleotide sequence ID" value="NZ_JBEPLM010000010.1"/>
</dbReference>
<keyword evidence="2" id="KW-1185">Reference proteome</keyword>
<dbReference type="Pfam" id="PF13376">
    <property type="entry name" value="OmdA"/>
    <property type="match status" value="1"/>
</dbReference>
<reference evidence="1 2" key="1">
    <citation type="submission" date="2024-06" db="EMBL/GenBank/DDBJ databases">
        <title>Genomic Encyclopedia of Type Strains, Phase IV (KMG-IV): sequencing the most valuable type-strain genomes for metagenomic binning, comparative biology and taxonomic classification.</title>
        <authorList>
            <person name="Goeker M."/>
        </authorList>
    </citation>
    <scope>NUCLEOTIDE SEQUENCE [LARGE SCALE GENOMIC DNA]</scope>
    <source>
        <strain evidence="1 2">DSM 29846</strain>
    </source>
</reference>